<protein>
    <recommendedName>
        <fullName evidence="4">SH3 domain-containing protein</fullName>
    </recommendedName>
</protein>
<dbReference type="Proteomes" id="UP000663880">
    <property type="component" value="Unassembled WGS sequence"/>
</dbReference>
<feature type="domain" description="SH3" evidence="4">
    <location>
        <begin position="64"/>
        <end position="128"/>
    </location>
</feature>
<dbReference type="AlphaFoldDB" id="A0A821L9A0"/>
<dbReference type="Gene3D" id="2.30.30.40">
    <property type="entry name" value="SH3 Domains"/>
    <property type="match status" value="1"/>
</dbReference>
<feature type="compositionally biased region" description="Pro residues" evidence="3">
    <location>
        <begin position="1"/>
        <end position="11"/>
    </location>
</feature>
<dbReference type="EMBL" id="CAJOBZ010000001">
    <property type="protein sequence ID" value="CAF4747488.1"/>
    <property type="molecule type" value="Genomic_DNA"/>
</dbReference>
<evidence type="ECO:0000256" key="2">
    <source>
        <dbReference type="PROSITE-ProRule" id="PRU00192"/>
    </source>
</evidence>
<accession>A0A821L9A0</accession>
<dbReference type="InterPro" id="IPR036028">
    <property type="entry name" value="SH3-like_dom_sf"/>
</dbReference>
<dbReference type="PROSITE" id="PS50002">
    <property type="entry name" value="SH3"/>
    <property type="match status" value="1"/>
</dbReference>
<comment type="caution">
    <text evidence="5">The sequence shown here is derived from an EMBL/GenBank/DDBJ whole genome shotgun (WGS) entry which is preliminary data.</text>
</comment>
<evidence type="ECO:0000256" key="1">
    <source>
        <dbReference type="ARBA" id="ARBA00022443"/>
    </source>
</evidence>
<dbReference type="InterPro" id="IPR001452">
    <property type="entry name" value="SH3_domain"/>
</dbReference>
<name>A0A821L9A0_9NEOP</name>
<organism evidence="5 6">
    <name type="scientific">Pieris macdunnoughi</name>
    <dbReference type="NCBI Taxonomy" id="345717"/>
    <lineage>
        <taxon>Eukaryota</taxon>
        <taxon>Metazoa</taxon>
        <taxon>Ecdysozoa</taxon>
        <taxon>Arthropoda</taxon>
        <taxon>Hexapoda</taxon>
        <taxon>Insecta</taxon>
        <taxon>Pterygota</taxon>
        <taxon>Neoptera</taxon>
        <taxon>Endopterygota</taxon>
        <taxon>Lepidoptera</taxon>
        <taxon>Glossata</taxon>
        <taxon>Ditrysia</taxon>
        <taxon>Papilionoidea</taxon>
        <taxon>Pieridae</taxon>
        <taxon>Pierinae</taxon>
        <taxon>Pieris</taxon>
    </lineage>
</organism>
<evidence type="ECO:0000313" key="5">
    <source>
        <dbReference type="EMBL" id="CAF4747488.1"/>
    </source>
</evidence>
<dbReference type="OrthoDB" id="4680325at2759"/>
<evidence type="ECO:0000256" key="3">
    <source>
        <dbReference type="SAM" id="MobiDB-lite"/>
    </source>
</evidence>
<reference evidence="5" key="1">
    <citation type="submission" date="2021-02" db="EMBL/GenBank/DDBJ databases">
        <authorList>
            <person name="Steward A R."/>
        </authorList>
    </citation>
    <scope>NUCLEOTIDE SEQUENCE</scope>
</reference>
<keyword evidence="1 2" id="KW-0728">SH3 domain</keyword>
<evidence type="ECO:0000259" key="4">
    <source>
        <dbReference type="PROSITE" id="PS50002"/>
    </source>
</evidence>
<dbReference type="SUPFAM" id="SSF50044">
    <property type="entry name" value="SH3-domain"/>
    <property type="match status" value="1"/>
</dbReference>
<evidence type="ECO:0000313" key="6">
    <source>
        <dbReference type="Proteomes" id="UP000663880"/>
    </source>
</evidence>
<feature type="region of interest" description="Disordered" evidence="3">
    <location>
        <begin position="1"/>
        <end position="22"/>
    </location>
</feature>
<proteinExistence type="predicted"/>
<sequence>MTATPPHPSPAPLTKQDKSRRKISLPWFRQSSVTSPHASLTRQHTIDTPSSFHARLLKGSRRQAGPEMTWVVADHISGGAGELTVSKGQQVEVLEAWQARLEWWVVRIHGDPPQEGAVPAQVLKPQPHQKTSPSRQPLGTGDEAIGKLLNFTVNNTSDLLIVVKLRTLQLLHIIDTLFCLAENQTFTRIKLKTFFSPGL</sequence>
<gene>
    <name evidence="5" type="ORF">PMACD_LOCUS449</name>
</gene>
<keyword evidence="6" id="KW-1185">Reference proteome</keyword>